<keyword evidence="1" id="KW-0812">Transmembrane</keyword>
<evidence type="ECO:0000313" key="2">
    <source>
        <dbReference type="EMBL" id="QCT06166.1"/>
    </source>
</evidence>
<feature type="transmembrane region" description="Helical" evidence="1">
    <location>
        <begin position="254"/>
        <end position="273"/>
    </location>
</feature>
<dbReference type="OrthoDB" id="1842979at2"/>
<dbReference type="Proteomes" id="UP000301475">
    <property type="component" value="Chromosome"/>
</dbReference>
<reference evidence="2 3" key="1">
    <citation type="submission" date="2019-04" db="EMBL/GenBank/DDBJ databases">
        <authorList>
            <person name="Embree M."/>
            <person name="Gaffney J.R."/>
        </authorList>
    </citation>
    <scope>NUCLEOTIDE SEQUENCE [LARGE SCALE GENOMIC DNA]</scope>
    <source>
        <strain evidence="2 3">JE7A12</strain>
    </source>
</reference>
<gene>
    <name evidence="2" type="ORF">E5Z56_01735</name>
</gene>
<proteinExistence type="predicted"/>
<protein>
    <submittedName>
        <fullName evidence="2">EpsG family protein</fullName>
    </submittedName>
</protein>
<feature type="transmembrane region" description="Helical" evidence="1">
    <location>
        <begin position="111"/>
        <end position="129"/>
    </location>
</feature>
<feature type="transmembrane region" description="Helical" evidence="1">
    <location>
        <begin position="338"/>
        <end position="359"/>
    </location>
</feature>
<keyword evidence="3" id="KW-1185">Reference proteome</keyword>
<keyword evidence="1" id="KW-1133">Transmembrane helix</keyword>
<dbReference type="KEGG" id="ruj:E5Z56_01735"/>
<organism evidence="2 3">
    <name type="scientific">Ruminococcus bovis</name>
    <dbReference type="NCBI Taxonomy" id="2564099"/>
    <lineage>
        <taxon>Bacteria</taxon>
        <taxon>Bacillati</taxon>
        <taxon>Bacillota</taxon>
        <taxon>Clostridia</taxon>
        <taxon>Eubacteriales</taxon>
        <taxon>Oscillospiraceae</taxon>
        <taxon>Ruminococcus</taxon>
    </lineage>
</organism>
<feature type="transmembrane region" description="Helical" evidence="1">
    <location>
        <begin position="42"/>
        <end position="62"/>
    </location>
</feature>
<dbReference type="Pfam" id="PF14897">
    <property type="entry name" value="EpsG"/>
    <property type="match status" value="1"/>
</dbReference>
<evidence type="ECO:0000256" key="1">
    <source>
        <dbReference type="SAM" id="Phobius"/>
    </source>
</evidence>
<evidence type="ECO:0000313" key="3">
    <source>
        <dbReference type="Proteomes" id="UP000301475"/>
    </source>
</evidence>
<dbReference type="AlphaFoldDB" id="A0A4P8XT73"/>
<accession>A0A4P8XT73</accession>
<sequence length="380" mass="44380">MSVFVLTTLLVYMIFALGKKKIVTSEGTIVSTELDIIRDTQTFFFVIGIVIFAYVTGQRFAYGDTYAYMESFSESTVTVSEVLSNFKLGEEQLFLLIKAFIKQYISTEPRVFIEIVSFVTIVPILYFYFNYSGDLKFAFLLFVLSGCWEHSMNGLRQYLACAIMLMALSLLYKRKWYLYIPIVILAAQIHTSAYIFIVVYFIANKPAWGKFTKIMLVIGLFLLVTYPVTGSFMNNLFVENTDYGEKYNTSEFNYSINIIRVVVMSVPIVVSFINRKNMIGKYKYYDVVFNMSLLCAMCTLIGIFSAVYARLNLYFELFNVILLAWNINDMVKRERYKWIKYACIVCFVAYFIYQMVFTYNLSWYGRYLFFCNNWGDASWI</sequence>
<keyword evidence="1" id="KW-0472">Membrane</keyword>
<feature type="transmembrane region" description="Helical" evidence="1">
    <location>
        <begin position="155"/>
        <end position="172"/>
    </location>
</feature>
<dbReference type="InterPro" id="IPR049458">
    <property type="entry name" value="EpsG-like"/>
</dbReference>
<name>A0A4P8XT73_9FIRM</name>
<feature type="transmembrane region" description="Helical" evidence="1">
    <location>
        <begin position="285"/>
        <end position="307"/>
    </location>
</feature>
<dbReference type="RefSeq" id="WP_138156258.1">
    <property type="nucleotide sequence ID" value="NZ_CP039381.1"/>
</dbReference>
<feature type="transmembrane region" description="Helical" evidence="1">
    <location>
        <begin position="214"/>
        <end position="234"/>
    </location>
</feature>
<dbReference type="EMBL" id="CP039381">
    <property type="protein sequence ID" value="QCT06166.1"/>
    <property type="molecule type" value="Genomic_DNA"/>
</dbReference>
<feature type="transmembrane region" description="Helical" evidence="1">
    <location>
        <begin position="178"/>
        <end position="202"/>
    </location>
</feature>